<reference evidence="3" key="1">
    <citation type="submission" date="2016-06" db="UniProtKB">
        <authorList>
            <consortium name="WormBaseParasite"/>
        </authorList>
    </citation>
    <scope>IDENTIFICATION</scope>
</reference>
<keyword evidence="2" id="KW-1185">Reference proteome</keyword>
<protein>
    <submittedName>
        <fullName evidence="1 3">Uncharacterized protein</fullName>
    </submittedName>
</protein>
<accession>A0A183HS53</accession>
<evidence type="ECO:0000313" key="1">
    <source>
        <dbReference type="EMBL" id="VDO67578.1"/>
    </source>
</evidence>
<dbReference type="WBParaSite" id="OFLC_0001031401-mRNA-1">
    <property type="protein sequence ID" value="OFLC_0001031401-mRNA-1"/>
    <property type="gene ID" value="OFLC_0001031401"/>
</dbReference>
<name>A0A183HS53_9BILA</name>
<sequence>MNLYFKVKGFYFKYIANLPQYKASIPEFPAKKKFYLGKLKNSLSTFKFLYYRFVLYNDDYVKWKRQMRQIIQ</sequence>
<evidence type="ECO:0000313" key="2">
    <source>
        <dbReference type="Proteomes" id="UP000267606"/>
    </source>
</evidence>
<dbReference type="EMBL" id="UZAJ01013623">
    <property type="protein sequence ID" value="VDO67578.1"/>
    <property type="molecule type" value="Genomic_DNA"/>
</dbReference>
<dbReference type="Proteomes" id="UP000267606">
    <property type="component" value="Unassembled WGS sequence"/>
</dbReference>
<gene>
    <name evidence="1" type="ORF">OFLC_LOCUS10318</name>
</gene>
<reference evidence="1 2" key="2">
    <citation type="submission" date="2018-11" db="EMBL/GenBank/DDBJ databases">
        <authorList>
            <consortium name="Pathogen Informatics"/>
        </authorList>
    </citation>
    <scope>NUCLEOTIDE SEQUENCE [LARGE SCALE GENOMIC DNA]</scope>
</reference>
<dbReference type="AlphaFoldDB" id="A0A183HS53"/>
<evidence type="ECO:0000313" key="3">
    <source>
        <dbReference type="WBParaSite" id="OFLC_0001031401-mRNA-1"/>
    </source>
</evidence>
<proteinExistence type="predicted"/>
<dbReference type="STRING" id="387005.A0A183HS53"/>
<organism evidence="3">
    <name type="scientific">Onchocerca flexuosa</name>
    <dbReference type="NCBI Taxonomy" id="387005"/>
    <lineage>
        <taxon>Eukaryota</taxon>
        <taxon>Metazoa</taxon>
        <taxon>Ecdysozoa</taxon>
        <taxon>Nematoda</taxon>
        <taxon>Chromadorea</taxon>
        <taxon>Rhabditida</taxon>
        <taxon>Spirurina</taxon>
        <taxon>Spiruromorpha</taxon>
        <taxon>Filarioidea</taxon>
        <taxon>Onchocercidae</taxon>
        <taxon>Onchocerca</taxon>
    </lineage>
</organism>